<dbReference type="Pfam" id="PF24518">
    <property type="entry name" value="Ig_CD22"/>
    <property type="match status" value="1"/>
</dbReference>
<dbReference type="AlphaFoldDB" id="A0A9Q9YPW6"/>
<dbReference type="InterPro" id="IPR003598">
    <property type="entry name" value="Ig_sub2"/>
</dbReference>
<dbReference type="InterPro" id="IPR056386">
    <property type="entry name" value="Ig_CD22"/>
</dbReference>
<feature type="domain" description="Ig-like" evidence="6">
    <location>
        <begin position="227"/>
        <end position="306"/>
    </location>
</feature>
<feature type="domain" description="Ig-like" evidence="6">
    <location>
        <begin position="134"/>
        <end position="224"/>
    </location>
</feature>
<dbReference type="PANTHER" id="PTHR46013:SF4">
    <property type="entry name" value="B-CELL RECEPTOR CD22-RELATED"/>
    <property type="match status" value="1"/>
</dbReference>
<comment type="function">
    <text evidence="3">Most highly expressed siglec (sialic acid-binding immunoglobulin-like lectin) on B-cells that plays a role in various aspects of B-cell biology including differentiation, antigen presentation, and trafficking to bone marrow. Binds to alpha 2,6-linked sialic acid residues of surface molecules such as CD22 itself, CD45 and IgM in a cis configuration. Can also bind to ligands on other cells as an adhesion molecule in a trans configuration. Acts as an inhibitory coreceptor on the surface of B-cells and inhibits B-cell receptor induced signaling, characterized by inhibition of the calcium mobilization and cellular activation. Mechanistically, the immunoreceptor tyrosine-based inhibitory motif domain is phosphorylated by the Src kinase LYN, which in turn leads to the recruitment of the protein tyrosine phosphatase 1/PTPN6, leading to the negative regulation of BCR signaling. If this negative signaling from is of sufficient strength, apoptosis of the B-cell can be induced.</text>
</comment>
<dbReference type="OrthoDB" id="10039395at2759"/>
<gene>
    <name evidence="7" type="primary">LOC109111475</name>
</gene>
<feature type="domain" description="Ig-like" evidence="6">
    <location>
        <begin position="313"/>
        <end position="391"/>
    </location>
</feature>
<keyword evidence="5" id="KW-0732">Signal</keyword>
<dbReference type="SMART" id="SM00408">
    <property type="entry name" value="IGc2"/>
    <property type="match status" value="3"/>
</dbReference>
<dbReference type="PROSITE" id="PS50835">
    <property type="entry name" value="IG_LIKE"/>
    <property type="match status" value="3"/>
</dbReference>
<organism evidence="7">
    <name type="scientific">Cyprinus carpio</name>
    <name type="common">Common carp</name>
    <dbReference type="NCBI Taxonomy" id="7962"/>
    <lineage>
        <taxon>Eukaryota</taxon>
        <taxon>Metazoa</taxon>
        <taxon>Chordata</taxon>
        <taxon>Craniata</taxon>
        <taxon>Vertebrata</taxon>
        <taxon>Euteleostomi</taxon>
        <taxon>Actinopterygii</taxon>
        <taxon>Neopterygii</taxon>
        <taxon>Teleostei</taxon>
        <taxon>Ostariophysi</taxon>
        <taxon>Cypriniformes</taxon>
        <taxon>Cyprinidae</taxon>
        <taxon>Cyprininae</taxon>
        <taxon>Cyprinus</taxon>
    </lineage>
</organism>
<feature type="signal peptide" evidence="5">
    <location>
        <begin position="1"/>
        <end position="28"/>
    </location>
</feature>
<proteinExistence type="predicted"/>
<dbReference type="Pfam" id="PF13895">
    <property type="entry name" value="Ig_2"/>
    <property type="match status" value="2"/>
</dbReference>
<dbReference type="Pfam" id="PF00047">
    <property type="entry name" value="ig"/>
    <property type="match status" value="1"/>
</dbReference>
<dbReference type="GeneID" id="109111475"/>
<evidence type="ECO:0000256" key="1">
    <source>
        <dbReference type="ARBA" id="ARBA00040106"/>
    </source>
</evidence>
<dbReference type="PANTHER" id="PTHR46013">
    <property type="entry name" value="VASCULAR CELL ADHESION MOLECULE 1"/>
    <property type="match status" value="1"/>
</dbReference>
<evidence type="ECO:0000256" key="3">
    <source>
        <dbReference type="ARBA" id="ARBA00045430"/>
    </source>
</evidence>
<evidence type="ECO:0000313" key="7">
    <source>
        <dbReference type="RefSeq" id="XP_042624199.1"/>
    </source>
</evidence>
<feature type="chain" id="PRO_5040325882" description="B-cell receptor CD22" evidence="5">
    <location>
        <begin position="29"/>
        <end position="489"/>
    </location>
</feature>
<comment type="subunit">
    <text evidence="4">Predominantly monomer of isoform CD22-beta. Also found as heterodimer of isoform CD22-beta and a shorter isoform. Interacts with PTPN6/SHP-1, LYN, SYK, PIK3R1/PIK3R2 and PLCG1 upon phosphorylation. Interacts with GRB2, INPP5D and SHC1 upon phosphorylation. May form a complex with INPP5D/SHIP, GRB2 and SHC1.</text>
</comment>
<dbReference type="InterPro" id="IPR007110">
    <property type="entry name" value="Ig-like_dom"/>
</dbReference>
<evidence type="ECO:0000256" key="2">
    <source>
        <dbReference type="ARBA" id="ARBA00041781"/>
    </source>
</evidence>
<sequence>MGLAMVMSVRMAPPLPLIFLLMIHRAYSTKEDVNYSPSHICALKNSSVIMSCTYTYPTGRQIKKVFWTKTTVRNADNEFPDLSEDPEYRQRLQYLGDKQQNCTIRLSHVTQKDEHKYYFRFTTDKADVKWIGAPGVTLTVTDLQVEAPERVTEGHNVSLTCKSSCTLTDRATFIWYRNSQPLTERRDRNNQLLLQSVRREDAGRYSCALDGHSYISPAAHLSVTYAPKNVWVFINGSGVIVEGDSVTLSCSSDSNPPALNFSWFKGGTFVGSGRIYSISNISSDDSKKYKCKSRNEHGEKYSDAVTLNIMYSPRNVSVSISQSGQVHSGHSVTLSCSSDSNPPAEISWFKGGTFVGSGRIYSISNISSDHSGEYKCKSRNEHGEKYSDAVTLNVMCYRGHLHPQYCSTSLALCLYRGLHPSIAVVTSSCPHGVVCSHHTLAMECSPSCGLCLHLPSPAQGSSLDFTTITFLAFTSVCTALDPSVLSPFD</sequence>
<protein>
    <recommendedName>
        <fullName evidence="1">B-cell receptor CD22</fullName>
    </recommendedName>
    <alternativeName>
        <fullName evidence="2">Sialic acid-binding Ig-like lectin 2</fullName>
    </alternativeName>
</protein>
<dbReference type="InterPro" id="IPR013151">
    <property type="entry name" value="Immunoglobulin_dom"/>
</dbReference>
<dbReference type="SMART" id="SM00409">
    <property type="entry name" value="IG"/>
    <property type="match status" value="4"/>
</dbReference>
<reference evidence="7" key="1">
    <citation type="submission" date="2025-08" db="UniProtKB">
        <authorList>
            <consortium name="RefSeq"/>
        </authorList>
    </citation>
    <scope>IDENTIFICATION</scope>
    <source>
        <tissue evidence="7">Muscle</tissue>
    </source>
</reference>
<dbReference type="RefSeq" id="XP_042624199.1">
    <property type="nucleotide sequence ID" value="XM_042768265.1"/>
</dbReference>
<dbReference type="InterPro" id="IPR003599">
    <property type="entry name" value="Ig_sub"/>
</dbReference>
<name>A0A9Q9YPW6_CYPCA</name>
<dbReference type="Proteomes" id="UP001155660">
    <property type="component" value="Chromosome A1"/>
</dbReference>
<accession>A0A9Q9YPW6</accession>
<dbReference type="KEGG" id="ccar:109111475"/>
<evidence type="ECO:0000256" key="4">
    <source>
        <dbReference type="ARBA" id="ARBA00046458"/>
    </source>
</evidence>
<evidence type="ECO:0000259" key="6">
    <source>
        <dbReference type="PROSITE" id="PS50835"/>
    </source>
</evidence>
<evidence type="ECO:0000256" key="5">
    <source>
        <dbReference type="SAM" id="SignalP"/>
    </source>
</evidence>